<feature type="transmembrane region" description="Helical" evidence="1">
    <location>
        <begin position="232"/>
        <end position="253"/>
    </location>
</feature>
<keyword evidence="1" id="KW-0812">Transmembrane</keyword>
<dbReference type="EMBL" id="FMHG01000003">
    <property type="protein sequence ID" value="SCJ89220.1"/>
    <property type="molecule type" value="Genomic_DNA"/>
</dbReference>
<keyword evidence="1" id="KW-1133">Transmembrane helix</keyword>
<protein>
    <submittedName>
        <fullName evidence="2">Predicted metal-dependent enzyme</fullName>
    </submittedName>
</protein>
<sequence>MSQNSSQTAKPHKTRIGGQALIEGIMMRGVDKYALAVRKKDGTIHLEERPDKALTSWYNKVPLIRGVCNFIATLVLGYRCMMESAEISGAFDDEDEKPMSGAATTAFSALAGVLAVFLCLILFMVIPTAATGLIDRFLPLGGWRVVVESAIKIAVFLAYMALVSLMSDIKRVFRYHGAEHKTIACYEHRQPLTVENVRRHSPYHPRCGTSFLLIVILVSILVNAFVSWRSVWLRALIKVLLLPLVMGISYEIIRYAGGHDNPVSRAISKPGLWLQRLTVKDPDDSMIEVAIAAMQAVLPKEGQDDRW</sequence>
<dbReference type="PANTHER" id="PTHR42867:SF1">
    <property type="entry name" value="MEMBRANE PROTEIN-RELATED"/>
    <property type="match status" value="1"/>
</dbReference>
<gene>
    <name evidence="2" type="ORF">SAMEA3545359_02598</name>
</gene>
<feature type="transmembrane region" description="Helical" evidence="1">
    <location>
        <begin position="102"/>
        <end position="126"/>
    </location>
</feature>
<organism evidence="2">
    <name type="scientific">uncultured Anaerotruncus sp</name>
    <dbReference type="NCBI Taxonomy" id="905011"/>
    <lineage>
        <taxon>Bacteria</taxon>
        <taxon>Bacillati</taxon>
        <taxon>Bacillota</taxon>
        <taxon>Clostridia</taxon>
        <taxon>Eubacteriales</taxon>
        <taxon>Oscillospiraceae</taxon>
        <taxon>Anaerotruncus</taxon>
        <taxon>environmental samples</taxon>
    </lineage>
</organism>
<keyword evidence="1" id="KW-0472">Membrane</keyword>
<reference evidence="2" key="1">
    <citation type="submission" date="2015-09" db="EMBL/GenBank/DDBJ databases">
        <authorList>
            <consortium name="Pathogen Informatics"/>
        </authorList>
    </citation>
    <scope>NUCLEOTIDE SEQUENCE</scope>
    <source>
        <strain evidence="2">2789STDY5834896</strain>
    </source>
</reference>
<evidence type="ECO:0000313" key="2">
    <source>
        <dbReference type="EMBL" id="SCJ89220.1"/>
    </source>
</evidence>
<dbReference type="Pfam" id="PF07136">
    <property type="entry name" value="DUF1385"/>
    <property type="match status" value="1"/>
</dbReference>
<feature type="transmembrane region" description="Helical" evidence="1">
    <location>
        <begin position="207"/>
        <end position="226"/>
    </location>
</feature>
<dbReference type="AlphaFoldDB" id="A0A1C6K4K6"/>
<proteinExistence type="predicted"/>
<dbReference type="PANTHER" id="PTHR42867">
    <property type="entry name" value="MEMBRANE PROTEIN-RELATED"/>
    <property type="match status" value="1"/>
</dbReference>
<evidence type="ECO:0000256" key="1">
    <source>
        <dbReference type="SAM" id="Phobius"/>
    </source>
</evidence>
<name>A0A1C6K4K6_9FIRM</name>
<feature type="transmembrane region" description="Helical" evidence="1">
    <location>
        <begin position="146"/>
        <end position="166"/>
    </location>
</feature>
<dbReference type="InterPro" id="IPR010787">
    <property type="entry name" value="DUF1385"/>
</dbReference>
<accession>A0A1C6K4K6</accession>